<comment type="caution">
    <text evidence="3">The sequence shown here is derived from an EMBL/GenBank/DDBJ whole genome shotgun (WGS) entry which is preliminary data.</text>
</comment>
<proteinExistence type="inferred from homology"/>
<dbReference type="OrthoDB" id="9811006at2"/>
<reference evidence="3 4" key="1">
    <citation type="submission" date="2019-02" db="EMBL/GenBank/DDBJ databases">
        <title>Sequencing the genomes of 1000 actinobacteria strains.</title>
        <authorList>
            <person name="Klenk H.-P."/>
        </authorList>
    </citation>
    <scope>NUCLEOTIDE SEQUENCE [LARGE SCALE GENOMIC DNA]</scope>
    <source>
        <strain evidence="3 4">DSM 17364</strain>
    </source>
</reference>
<dbReference type="PANTHER" id="PTHR34406">
    <property type="entry name" value="PROTEIN YCEI"/>
    <property type="match status" value="1"/>
</dbReference>
<name>A0A4Q8ADL5_9MICC</name>
<dbReference type="Proteomes" id="UP000292685">
    <property type="component" value="Unassembled WGS sequence"/>
</dbReference>
<dbReference type="SMART" id="SM00867">
    <property type="entry name" value="YceI"/>
    <property type="match status" value="1"/>
</dbReference>
<keyword evidence="4" id="KW-1185">Reference proteome</keyword>
<dbReference type="Pfam" id="PF04264">
    <property type="entry name" value="YceI"/>
    <property type="match status" value="1"/>
</dbReference>
<dbReference type="InterPro" id="IPR036761">
    <property type="entry name" value="TTHA0802/YceI-like_sf"/>
</dbReference>
<comment type="similarity">
    <text evidence="1">Belongs to the UPF0312 family.</text>
</comment>
<evidence type="ECO:0000313" key="3">
    <source>
        <dbReference type="EMBL" id="RZU62340.1"/>
    </source>
</evidence>
<dbReference type="Gene3D" id="2.40.128.110">
    <property type="entry name" value="Lipid/polyisoprenoid-binding, YceI-like"/>
    <property type="match status" value="1"/>
</dbReference>
<gene>
    <name evidence="3" type="ORF">EV380_1933</name>
</gene>
<protein>
    <submittedName>
        <fullName evidence="3">Polyisoprenoid-binding protein YceI</fullName>
    </submittedName>
</protein>
<dbReference type="SUPFAM" id="SSF101874">
    <property type="entry name" value="YceI-like"/>
    <property type="match status" value="1"/>
</dbReference>
<evidence type="ECO:0000259" key="2">
    <source>
        <dbReference type="SMART" id="SM00867"/>
    </source>
</evidence>
<dbReference type="EMBL" id="SHLA01000001">
    <property type="protein sequence ID" value="RZU62340.1"/>
    <property type="molecule type" value="Genomic_DNA"/>
</dbReference>
<evidence type="ECO:0000256" key="1">
    <source>
        <dbReference type="ARBA" id="ARBA00008812"/>
    </source>
</evidence>
<accession>A0A4Q8ADL5</accession>
<dbReference type="RefSeq" id="WP_130450970.1">
    <property type="nucleotide sequence ID" value="NZ_SHLA01000001.1"/>
</dbReference>
<dbReference type="PANTHER" id="PTHR34406:SF1">
    <property type="entry name" value="PROTEIN YCEI"/>
    <property type="match status" value="1"/>
</dbReference>
<dbReference type="InterPro" id="IPR007372">
    <property type="entry name" value="Lipid/polyisoprenoid-bd_YceI"/>
</dbReference>
<organism evidence="3 4">
    <name type="scientific">Zhihengliuella halotolerans</name>
    <dbReference type="NCBI Taxonomy" id="370736"/>
    <lineage>
        <taxon>Bacteria</taxon>
        <taxon>Bacillati</taxon>
        <taxon>Actinomycetota</taxon>
        <taxon>Actinomycetes</taxon>
        <taxon>Micrococcales</taxon>
        <taxon>Micrococcaceae</taxon>
        <taxon>Zhihengliuella</taxon>
    </lineage>
</organism>
<feature type="domain" description="Lipid/polyisoprenoid-binding YceI-like" evidence="2">
    <location>
        <begin position="14"/>
        <end position="181"/>
    </location>
</feature>
<sequence length="185" mass="19769">MTTATIPAALTTGTWTIDNSHSEIGFSVRHAGISKVRGRFSDVEGTLVIADSVAESTLEAVVQTASVDTRDENRDAHLKGEDFFNSTEFPTMTFTGKDLQGTDGEFTLHGDLTIRGTTHPVDFAVEFQGTAVDPFGLTRAGFEATTQISRKEFGLTWNAALEAGGVLVGDKVTIILDLSLVKSEA</sequence>
<dbReference type="AlphaFoldDB" id="A0A4Q8ADL5"/>
<evidence type="ECO:0000313" key="4">
    <source>
        <dbReference type="Proteomes" id="UP000292685"/>
    </source>
</evidence>